<dbReference type="Proteomes" id="UP000199564">
    <property type="component" value="Unassembled WGS sequence"/>
</dbReference>
<comment type="subcellular location">
    <subcellularLocation>
        <location evidence="1">Cell outer membrane</location>
        <topology evidence="1">Multi-pass membrane protein</topology>
    </subcellularLocation>
</comment>
<dbReference type="GO" id="GO:0009279">
    <property type="term" value="C:cell outer membrane"/>
    <property type="evidence" value="ECO:0007669"/>
    <property type="project" value="UniProtKB-SubCell"/>
</dbReference>
<dbReference type="EMBL" id="FOVW01000004">
    <property type="protein sequence ID" value="SFO19937.1"/>
    <property type="molecule type" value="Genomic_DNA"/>
</dbReference>
<dbReference type="SUPFAM" id="SSF56935">
    <property type="entry name" value="Porins"/>
    <property type="match status" value="1"/>
</dbReference>
<keyword evidence="1" id="KW-0812">Transmembrane</keyword>
<evidence type="ECO:0000256" key="1">
    <source>
        <dbReference type="PROSITE-ProRule" id="PRU01360"/>
    </source>
</evidence>
<name>A0A1I5F854_9BACT</name>
<evidence type="ECO:0000259" key="2">
    <source>
        <dbReference type="Pfam" id="PF07715"/>
    </source>
</evidence>
<dbReference type="Gene3D" id="2.60.40.1930">
    <property type="match status" value="1"/>
</dbReference>
<comment type="similarity">
    <text evidence="1">Belongs to the TonB-dependent receptor family.</text>
</comment>
<keyword evidence="4" id="KW-1185">Reference proteome</keyword>
<dbReference type="Gene3D" id="2.170.130.10">
    <property type="entry name" value="TonB-dependent receptor, plug domain"/>
    <property type="match status" value="1"/>
</dbReference>
<evidence type="ECO:0000313" key="4">
    <source>
        <dbReference type="Proteomes" id="UP000199564"/>
    </source>
</evidence>
<dbReference type="PROSITE" id="PS52016">
    <property type="entry name" value="TONB_DEPENDENT_REC_3"/>
    <property type="match status" value="1"/>
</dbReference>
<reference evidence="4" key="1">
    <citation type="submission" date="2016-10" db="EMBL/GenBank/DDBJ databases">
        <authorList>
            <person name="Varghese N."/>
            <person name="Submissions S."/>
        </authorList>
    </citation>
    <scope>NUCLEOTIDE SEQUENCE [LARGE SCALE GENOMIC DNA]</scope>
    <source>
        <strain evidence="4">DSM 15282</strain>
    </source>
</reference>
<evidence type="ECO:0000313" key="3">
    <source>
        <dbReference type="EMBL" id="SFO19937.1"/>
    </source>
</evidence>
<feature type="domain" description="TonB-dependent receptor plug" evidence="2">
    <location>
        <begin position="695"/>
        <end position="790"/>
    </location>
</feature>
<keyword evidence="1" id="KW-0998">Cell outer membrane</keyword>
<organism evidence="3 4">
    <name type="scientific">Algoriphagus ornithinivorans</name>
    <dbReference type="NCBI Taxonomy" id="226506"/>
    <lineage>
        <taxon>Bacteria</taxon>
        <taxon>Pseudomonadati</taxon>
        <taxon>Bacteroidota</taxon>
        <taxon>Cytophagia</taxon>
        <taxon>Cytophagales</taxon>
        <taxon>Cyclobacteriaceae</taxon>
        <taxon>Algoriphagus</taxon>
    </lineage>
</organism>
<keyword evidence="1" id="KW-0472">Membrane</keyword>
<keyword evidence="3" id="KW-0675">Receptor</keyword>
<keyword evidence="1" id="KW-0813">Transport</keyword>
<dbReference type="AlphaFoldDB" id="A0A1I5F854"/>
<gene>
    <name evidence="3" type="ORF">SAMN04488519_104261</name>
</gene>
<protein>
    <submittedName>
        <fullName evidence="3">TonB-dependent outer membrane receptor, SusC/RagA subfamily, signature region</fullName>
    </submittedName>
</protein>
<keyword evidence="1" id="KW-1134">Transmembrane beta strand</keyword>
<dbReference type="InterPro" id="IPR012910">
    <property type="entry name" value="Plug_dom"/>
</dbReference>
<dbReference type="InterPro" id="IPR039426">
    <property type="entry name" value="TonB-dep_rcpt-like"/>
</dbReference>
<dbReference type="RefSeq" id="WP_091652740.1">
    <property type="nucleotide sequence ID" value="NZ_FOVW01000004.1"/>
</dbReference>
<accession>A0A1I5F854</accession>
<sequence length="891" mass="98315">MKNITFKVIFGFCFFCLNPVFSQSFPEKVQQFFEEYRNETPPEKVYLQLDKHTYTLGEDVWFSAFLVAGSYQVPSPLSQTLYVDLFDGDGLLLEQKIIRLDKGRGNGDFTLPSFGKPGNYQIKAYTAWMRNSGEEFFFEGGFSVIDGAGGSFLPKMTINAIESSGEKATYRTELLAIDKSGNPLAGKALQMKVFGGDEEVHSQDLLLNEEGIVSFSFSIPEKPYPSQHVELIYLENENYSVSQKIRLPYSFNLADIQFLPEGGNWVVSKKSNIAFRAIAPDGNPLSILGTIAETDISFESNFAGLGKFEITPDKQDYQAEISHPASGQKRTINLPKASTDGLALQVINNPAASYLTAFIQGVSDANSLLLVSQTRGLINYMIEGKLTNGVWGVRIPKENLISGINQITVLTSEGTPLAERLIFIRKEENELKLDVNSNSSLNPREKIKLEITNQSTGNQTSGSFSVSIVDAEQVSDESEVYGTIYSHLLLSSDLKGQIHQPGYYFQNQDESTLEALDLVMLTHGWRRFTWDQIAKNEQGEINYFIERGINIEGQISDQEDTRKGLSGGKITAMVGNGIEIVTTEFGSNGRFIIRDLDYQDSASVTLTAVDNRLKNFVDIKVTQPEAVFTGTSGNYSTEIEWPENLAATYEERALMRRMNEDPDILDLEGVTVEAQTFKKEDEEVQKIYGPGDVSIDPEKIPGSVGFTNVFQLIQGRVSGVKVFVSGLDVSVQIRGVGSINAGTGPLYLLDNIPVDANTLLQVNPRDVASVDVFKDPARAAIFGAQGANGVIAVYTKRGSGFTPSVGGTLVTTYGGYSVAKEFYQPNYDEKGTSTALNDKRATIFWKPILEIGEDGKANLEYFNTDVAKKHLILIEGIDEKGRIGRVARILE</sequence>
<proteinExistence type="inferred from homology"/>
<dbReference type="InterPro" id="IPR037066">
    <property type="entry name" value="Plug_dom_sf"/>
</dbReference>
<dbReference type="STRING" id="226506.SAMN04488519_104261"/>
<dbReference type="Pfam" id="PF07715">
    <property type="entry name" value="Plug"/>
    <property type="match status" value="1"/>
</dbReference>